<proteinExistence type="inferred from homology"/>
<dbReference type="SUPFAM" id="SSF55895">
    <property type="entry name" value="Ribonuclease Rh-like"/>
    <property type="match status" value="1"/>
</dbReference>
<keyword evidence="4 10" id="KW-0378">Hydrolase</keyword>
<evidence type="ECO:0000256" key="6">
    <source>
        <dbReference type="ARBA" id="ARBA00023239"/>
    </source>
</evidence>
<feature type="active site" evidence="7">
    <location>
        <position position="126"/>
    </location>
</feature>
<feature type="signal peptide" evidence="9">
    <location>
        <begin position="1"/>
        <end position="30"/>
    </location>
</feature>
<dbReference type="PANTHER" id="PTHR11240:SF75">
    <property type="entry name" value="RIBONUCLEASE 3"/>
    <property type="match status" value="1"/>
</dbReference>
<evidence type="ECO:0000313" key="11">
    <source>
        <dbReference type="Proteomes" id="UP000236161"/>
    </source>
</evidence>
<evidence type="ECO:0000256" key="5">
    <source>
        <dbReference type="ARBA" id="ARBA00023157"/>
    </source>
</evidence>
<keyword evidence="3" id="KW-0255">Endonuclease</keyword>
<keyword evidence="2" id="KW-0540">Nuclease</keyword>
<dbReference type="CDD" id="cd01061">
    <property type="entry name" value="RNase_T2_euk"/>
    <property type="match status" value="1"/>
</dbReference>
<reference evidence="10 11" key="1">
    <citation type="journal article" date="2017" name="Nature">
        <title>The Apostasia genome and the evolution of orchids.</title>
        <authorList>
            <person name="Zhang G.Q."/>
            <person name="Liu K.W."/>
            <person name="Li Z."/>
            <person name="Lohaus R."/>
            <person name="Hsiao Y.Y."/>
            <person name="Niu S.C."/>
            <person name="Wang J.Y."/>
            <person name="Lin Y.C."/>
            <person name="Xu Q."/>
            <person name="Chen L.J."/>
            <person name="Yoshida K."/>
            <person name="Fujiwara S."/>
            <person name="Wang Z.W."/>
            <person name="Zhang Y.Q."/>
            <person name="Mitsuda N."/>
            <person name="Wang M."/>
            <person name="Liu G.H."/>
            <person name="Pecoraro L."/>
            <person name="Huang H.X."/>
            <person name="Xiao X.J."/>
            <person name="Lin M."/>
            <person name="Wu X.Y."/>
            <person name="Wu W.L."/>
            <person name="Chen Y.Y."/>
            <person name="Chang S.B."/>
            <person name="Sakamoto S."/>
            <person name="Ohme-Takagi M."/>
            <person name="Yagi M."/>
            <person name="Zeng S.J."/>
            <person name="Shen C.Y."/>
            <person name="Yeh C.M."/>
            <person name="Luo Y.B."/>
            <person name="Tsai W.C."/>
            <person name="Van de Peer Y."/>
            <person name="Liu Z.J."/>
        </authorList>
    </citation>
    <scope>NUCLEOTIDE SEQUENCE [LARGE SCALE GENOMIC DNA]</scope>
    <source>
        <strain evidence="11">cv. Shenzhen</strain>
        <tissue evidence="10">Stem</tissue>
    </source>
</reference>
<keyword evidence="6" id="KW-0456">Lyase</keyword>
<evidence type="ECO:0000313" key="10">
    <source>
        <dbReference type="EMBL" id="PKA50715.1"/>
    </source>
</evidence>
<organism evidence="10 11">
    <name type="scientific">Apostasia shenzhenica</name>
    <dbReference type="NCBI Taxonomy" id="1088818"/>
    <lineage>
        <taxon>Eukaryota</taxon>
        <taxon>Viridiplantae</taxon>
        <taxon>Streptophyta</taxon>
        <taxon>Embryophyta</taxon>
        <taxon>Tracheophyta</taxon>
        <taxon>Spermatophyta</taxon>
        <taxon>Magnoliopsida</taxon>
        <taxon>Liliopsida</taxon>
        <taxon>Asparagales</taxon>
        <taxon>Orchidaceae</taxon>
        <taxon>Apostasioideae</taxon>
        <taxon>Apostasia</taxon>
    </lineage>
</organism>
<dbReference type="InterPro" id="IPR033697">
    <property type="entry name" value="Ribonuclease_T2_eukaryotic"/>
</dbReference>
<evidence type="ECO:0000256" key="9">
    <source>
        <dbReference type="SAM" id="SignalP"/>
    </source>
</evidence>
<dbReference type="InterPro" id="IPR033130">
    <property type="entry name" value="RNase_T2_His_AS_2"/>
</dbReference>
<dbReference type="EMBL" id="KZ452018">
    <property type="protein sequence ID" value="PKA50715.1"/>
    <property type="molecule type" value="Genomic_DNA"/>
</dbReference>
<feature type="chain" id="PRO_5014188867" evidence="9">
    <location>
        <begin position="31"/>
        <end position="234"/>
    </location>
</feature>
<feature type="active site" evidence="7">
    <location>
        <position position="122"/>
    </location>
</feature>
<dbReference type="InterPro" id="IPR036430">
    <property type="entry name" value="RNase_T2-like_sf"/>
</dbReference>
<keyword evidence="11" id="KW-1185">Reference proteome</keyword>
<dbReference type="PROSITE" id="PS00531">
    <property type="entry name" value="RNASE_T2_2"/>
    <property type="match status" value="1"/>
</dbReference>
<evidence type="ECO:0000256" key="8">
    <source>
        <dbReference type="RuleBase" id="RU004328"/>
    </source>
</evidence>
<gene>
    <name evidence="10" type="ORF">AXF42_Ash017594</name>
</gene>
<dbReference type="GO" id="GO:0033897">
    <property type="term" value="F:ribonuclease T2 activity"/>
    <property type="evidence" value="ECO:0007669"/>
    <property type="project" value="InterPro"/>
</dbReference>
<dbReference type="GO" id="GO:0006401">
    <property type="term" value="P:RNA catabolic process"/>
    <property type="evidence" value="ECO:0007669"/>
    <property type="project" value="TreeGrafter"/>
</dbReference>
<dbReference type="Pfam" id="PF00445">
    <property type="entry name" value="Ribonuclease_T2"/>
    <property type="match status" value="1"/>
</dbReference>
<dbReference type="InterPro" id="IPR018188">
    <property type="entry name" value="RNase_T2_His_AS_1"/>
</dbReference>
<dbReference type="InterPro" id="IPR001568">
    <property type="entry name" value="RNase_T2-like"/>
</dbReference>
<name>A0A2I0A595_9ASPA</name>
<protein>
    <submittedName>
        <fullName evidence="10">Extracellular ribonuclease LE</fullName>
        <ecNumber evidence="10">3.1.27.1</ecNumber>
    </submittedName>
</protein>
<dbReference type="EC" id="3.1.27.1" evidence="10"/>
<dbReference type="GO" id="GO:0005576">
    <property type="term" value="C:extracellular region"/>
    <property type="evidence" value="ECO:0007669"/>
    <property type="project" value="TreeGrafter"/>
</dbReference>
<evidence type="ECO:0000256" key="7">
    <source>
        <dbReference type="PIRSR" id="PIRSR633697-1"/>
    </source>
</evidence>
<dbReference type="PANTHER" id="PTHR11240">
    <property type="entry name" value="RIBONUCLEASE T2"/>
    <property type="match status" value="1"/>
</dbReference>
<dbReference type="PROSITE" id="PS00530">
    <property type="entry name" value="RNASE_T2_1"/>
    <property type="match status" value="1"/>
</dbReference>
<evidence type="ECO:0000256" key="3">
    <source>
        <dbReference type="ARBA" id="ARBA00022759"/>
    </source>
</evidence>
<keyword evidence="9" id="KW-0732">Signal</keyword>
<dbReference type="GO" id="GO:0003723">
    <property type="term" value="F:RNA binding"/>
    <property type="evidence" value="ECO:0007669"/>
    <property type="project" value="InterPro"/>
</dbReference>
<dbReference type="AlphaFoldDB" id="A0A2I0A595"/>
<keyword evidence="5" id="KW-1015">Disulfide bond</keyword>
<dbReference type="OrthoDB" id="435754at2759"/>
<evidence type="ECO:0000256" key="2">
    <source>
        <dbReference type="ARBA" id="ARBA00022722"/>
    </source>
</evidence>
<comment type="similarity">
    <text evidence="1 8">Belongs to the RNase T2 family.</text>
</comment>
<dbReference type="Proteomes" id="UP000236161">
    <property type="component" value="Unassembled WGS sequence"/>
</dbReference>
<dbReference type="Gene3D" id="3.90.730.10">
    <property type="entry name" value="Ribonuclease T2-like"/>
    <property type="match status" value="1"/>
</dbReference>
<evidence type="ECO:0000256" key="1">
    <source>
        <dbReference type="ARBA" id="ARBA00007469"/>
    </source>
</evidence>
<accession>A0A2I0A595</accession>
<dbReference type="FunFam" id="3.90.730.10:FF:000003">
    <property type="entry name" value="Ribonuclease 3"/>
    <property type="match status" value="1"/>
</dbReference>
<sequence length="234" mass="26299">MLMAMKIQSGLPPIVLLALLPSFFSSLPSAQDFDFFYFVQQWPGSYCDTKKSCCYPTTGKPAADFGIHGLWPNYNSGDYPSSCDPDSLYDSYQIEDLVGSMQEEWPTLACPSSDGNKFWEHEWEKHGTCSESVLDQHSYFHSALQLKNKINLLQILKGAGIEPDGGFYKVSSIKDAIKEATGFTPWIECNVDEARNSQLYQVYLCVDPSASRLIECPIFPKGAKCHREIEFPAF</sequence>
<evidence type="ECO:0000256" key="4">
    <source>
        <dbReference type="ARBA" id="ARBA00022801"/>
    </source>
</evidence>
<feature type="active site" evidence="7">
    <location>
        <position position="68"/>
    </location>
</feature>
<dbReference type="GO" id="GO:0016787">
    <property type="term" value="F:hydrolase activity"/>
    <property type="evidence" value="ECO:0007669"/>
    <property type="project" value="UniProtKB-KW"/>
</dbReference>